<evidence type="ECO:0000256" key="1">
    <source>
        <dbReference type="ARBA" id="ARBA00023015"/>
    </source>
</evidence>
<dbReference type="GO" id="GO:0003677">
    <property type="term" value="F:DNA binding"/>
    <property type="evidence" value="ECO:0007669"/>
    <property type="project" value="InterPro"/>
</dbReference>
<sequence>MNTFLFVILYCIHRFHGERSISAIYHLLKGKKSSQTIQDAKLYTLYPLFGIFPTVAREDLQEAVNYLLYHNFINQSEERYSVTEKGVNILNEWIKANPLPHSLNGWEYRDKWMIFWKRYTLITQTISNLIRGNGNFIPIQYDFEIQLFVKQFLKMWSKEELAQKLKVETELILKNQPQLQANLFVIQLSGYSTAGNTIQQAARKWNIDSIWASILFQACIHSILHTLKAEPSKFPVLSSICNDLISPMTQLTKTTQTTMQLIQKNYTIEEIAVIRNLKESTIEDHIVEITMNFPEFSIAPFINEEQVREIQEKMYHLRTKQLKKIKEAINKDDISYFQIRLVLSRMGDNVELTRTSKR</sequence>
<dbReference type="EMBL" id="CP018866">
    <property type="protein sequence ID" value="AST92284.1"/>
    <property type="molecule type" value="Genomic_DNA"/>
</dbReference>
<name>A0A223KSG7_9BACI</name>
<organism evidence="4 5">
    <name type="scientific">Sutcliffiella cohnii</name>
    <dbReference type="NCBI Taxonomy" id="33932"/>
    <lineage>
        <taxon>Bacteria</taxon>
        <taxon>Bacillati</taxon>
        <taxon>Bacillota</taxon>
        <taxon>Bacilli</taxon>
        <taxon>Bacillales</taxon>
        <taxon>Bacillaceae</taxon>
        <taxon>Sutcliffiella</taxon>
    </lineage>
</organism>
<evidence type="ECO:0000259" key="3">
    <source>
        <dbReference type="Pfam" id="PF14493"/>
    </source>
</evidence>
<evidence type="ECO:0000313" key="4">
    <source>
        <dbReference type="EMBL" id="AST92284.1"/>
    </source>
</evidence>
<dbReference type="Gene3D" id="1.10.10.10">
    <property type="entry name" value="Winged helix-like DNA-binding domain superfamily/Winged helix DNA-binding domain"/>
    <property type="match status" value="1"/>
</dbReference>
<dbReference type="InterPro" id="IPR036390">
    <property type="entry name" value="WH_DNA-bd_sf"/>
</dbReference>
<keyword evidence="5" id="KW-1185">Reference proteome</keyword>
<keyword evidence="1" id="KW-0805">Transcription regulation</keyword>
<dbReference type="KEGG" id="bcoh:BC6307_13800"/>
<gene>
    <name evidence="4" type="ORF">BC6307_13800</name>
</gene>
<dbReference type="InterPro" id="IPR016032">
    <property type="entry name" value="Sig_transdc_resp-reg_C-effctor"/>
</dbReference>
<dbReference type="SUPFAM" id="SSF46785">
    <property type="entry name" value="Winged helix' DNA-binding domain"/>
    <property type="match status" value="1"/>
</dbReference>
<evidence type="ECO:0000313" key="5">
    <source>
        <dbReference type="Proteomes" id="UP000215224"/>
    </source>
</evidence>
<dbReference type="SUPFAM" id="SSF46894">
    <property type="entry name" value="C-terminal effector domain of the bipartite response regulators"/>
    <property type="match status" value="1"/>
</dbReference>
<keyword evidence="2" id="KW-0804">Transcription</keyword>
<dbReference type="Proteomes" id="UP000215224">
    <property type="component" value="Chromosome"/>
</dbReference>
<dbReference type="STRING" id="1314751.GCA_001591425_03289"/>
<dbReference type="InterPro" id="IPR036388">
    <property type="entry name" value="WH-like_DNA-bd_sf"/>
</dbReference>
<feature type="domain" description="Helicase Helix-turn-helix" evidence="3">
    <location>
        <begin position="254"/>
        <end position="343"/>
    </location>
</feature>
<dbReference type="PIRSF" id="PIRSF021350">
    <property type="entry name" value="UCP021350"/>
    <property type="match status" value="1"/>
</dbReference>
<proteinExistence type="predicted"/>
<reference evidence="4 5" key="1">
    <citation type="submission" date="2016-12" db="EMBL/GenBank/DDBJ databases">
        <title>The whole genome sequencing and assembly of Bacillus cohnii DSM 6307T strain.</title>
        <authorList>
            <person name="Lee Y.-J."/>
            <person name="Yi H."/>
            <person name="Bahn Y.-S."/>
            <person name="Kim J.F."/>
            <person name="Lee D.-W."/>
        </authorList>
    </citation>
    <scope>NUCLEOTIDE SEQUENCE [LARGE SCALE GENOMIC DNA]</scope>
    <source>
        <strain evidence="4 5">DSM 6307</strain>
    </source>
</reference>
<accession>A0A223KSG7</accession>
<dbReference type="AlphaFoldDB" id="A0A223KSG7"/>
<evidence type="ECO:0000256" key="2">
    <source>
        <dbReference type="ARBA" id="ARBA00023163"/>
    </source>
</evidence>
<dbReference type="Gene3D" id="1.10.10.1390">
    <property type="entry name" value="ATP-dependent DNA helicase RecQ"/>
    <property type="match status" value="1"/>
</dbReference>
<dbReference type="InterPro" id="IPR008308">
    <property type="entry name" value="YpbB-like"/>
</dbReference>
<dbReference type="Pfam" id="PF14493">
    <property type="entry name" value="HTH_40"/>
    <property type="match status" value="1"/>
</dbReference>
<dbReference type="GO" id="GO:0006355">
    <property type="term" value="P:regulation of DNA-templated transcription"/>
    <property type="evidence" value="ECO:0007669"/>
    <property type="project" value="InterPro"/>
</dbReference>
<protein>
    <recommendedName>
        <fullName evidence="3">Helicase Helix-turn-helix domain-containing protein</fullName>
    </recommendedName>
</protein>
<dbReference type="InterPro" id="IPR029491">
    <property type="entry name" value="Helicase_HTH"/>
</dbReference>
<dbReference type="RefSeq" id="WP_066418548.1">
    <property type="nucleotide sequence ID" value="NZ_CP018866.1"/>
</dbReference>